<feature type="region of interest" description="Disordered" evidence="1">
    <location>
        <begin position="2302"/>
        <end position="2327"/>
    </location>
</feature>
<reference evidence="2 3" key="1">
    <citation type="journal article" date="2022" name="Nat. Ecol. Evol.">
        <title>A masculinizing supergene underlies an exaggerated male reproductive morph in a spider.</title>
        <authorList>
            <person name="Hendrickx F."/>
            <person name="De Corte Z."/>
            <person name="Sonet G."/>
            <person name="Van Belleghem S.M."/>
            <person name="Kostlbacher S."/>
            <person name="Vangestel C."/>
        </authorList>
    </citation>
    <scope>NUCLEOTIDE SEQUENCE [LARGE SCALE GENOMIC DNA]</scope>
    <source>
        <strain evidence="2">W744_W776</strain>
    </source>
</reference>
<feature type="compositionally biased region" description="Basic and acidic residues" evidence="1">
    <location>
        <begin position="1527"/>
        <end position="1540"/>
    </location>
</feature>
<accession>A0AAV6U391</accession>
<comment type="caution">
    <text evidence="2">The sequence shown here is derived from an EMBL/GenBank/DDBJ whole genome shotgun (WGS) entry which is preliminary data.</text>
</comment>
<organism evidence="2 3">
    <name type="scientific">Oedothorax gibbosus</name>
    <dbReference type="NCBI Taxonomy" id="931172"/>
    <lineage>
        <taxon>Eukaryota</taxon>
        <taxon>Metazoa</taxon>
        <taxon>Ecdysozoa</taxon>
        <taxon>Arthropoda</taxon>
        <taxon>Chelicerata</taxon>
        <taxon>Arachnida</taxon>
        <taxon>Araneae</taxon>
        <taxon>Araneomorphae</taxon>
        <taxon>Entelegynae</taxon>
        <taxon>Araneoidea</taxon>
        <taxon>Linyphiidae</taxon>
        <taxon>Erigoninae</taxon>
        <taxon>Oedothorax</taxon>
    </lineage>
</organism>
<feature type="region of interest" description="Disordered" evidence="1">
    <location>
        <begin position="1526"/>
        <end position="1550"/>
    </location>
</feature>
<proteinExistence type="predicted"/>
<dbReference type="EMBL" id="JAFNEN010000660">
    <property type="protein sequence ID" value="KAG8178912.1"/>
    <property type="molecule type" value="Genomic_DNA"/>
</dbReference>
<gene>
    <name evidence="2" type="ORF">JTE90_017609</name>
</gene>
<feature type="region of interest" description="Disordered" evidence="1">
    <location>
        <begin position="468"/>
        <end position="497"/>
    </location>
</feature>
<evidence type="ECO:0000313" key="2">
    <source>
        <dbReference type="EMBL" id="KAG8178912.1"/>
    </source>
</evidence>
<evidence type="ECO:0000313" key="3">
    <source>
        <dbReference type="Proteomes" id="UP000827092"/>
    </source>
</evidence>
<keyword evidence="3" id="KW-1185">Reference proteome</keyword>
<feature type="region of interest" description="Disordered" evidence="1">
    <location>
        <begin position="283"/>
        <end position="305"/>
    </location>
</feature>
<feature type="compositionally biased region" description="Polar residues" evidence="1">
    <location>
        <begin position="283"/>
        <end position="293"/>
    </location>
</feature>
<evidence type="ECO:0000256" key="1">
    <source>
        <dbReference type="SAM" id="MobiDB-lite"/>
    </source>
</evidence>
<protein>
    <submittedName>
        <fullName evidence="2">Uncharacterized protein</fullName>
    </submittedName>
</protein>
<name>A0AAV6U391_9ARAC</name>
<feature type="compositionally biased region" description="Basic and acidic residues" evidence="1">
    <location>
        <begin position="295"/>
        <end position="305"/>
    </location>
</feature>
<sequence>MEKKQVTKFYDVDQENNAIEFFRGKLRKDHKAHYSELFNSLNLSTKIKHSFQKYSKSQQINFFLSKPLYFCLLGGIVSLQEGFLKPSGKVFTKIAGSVNFLLRCFEKLDYLNVKKVIMFIFDDVARYIYRLSPEEEMALISSIPNIVKNSGLLMMMTSCEMRTGHISADKKMLLFIICYLVLHGKTFQEHLMRQIKTLAPIEFDLAFGGSAAKRHEFLERHNAYFQVSSNSVMQLYEYYASYKCNYQGELFSSIPAQDLHQKITDKLDSLQISSISSSPSTKLVTLTRNSKTSSPKKDSNDNTENQIDKKDCLQKRFNTSVQFLLICFESLHHLEMTETICFVLTDVGVFLLEMKSSSRRAAFSVVPSTIMDELGFLQRNKPISLNLEVVSKEELLLLFIVYYLSLNGRSHFREVVKELTSRSPKVISLVLSGVSQQEYLGRHSQFFEMDSGGYLVLPSTFVLKLESSGESSDESSDRSVSSSISYDCGGGSSVSSADSGIKEEYLLSPTDYKHKGIEVDSRTELRKQRSASLSENKSIVEAQMAPETGFLKQRCDSLPESSCIRGILKSDVSTMKSKTSRVSFDEDENELFLYEDFSELSASSCSEEDSDSSGSLVASDAVSNYVKLCNFSKYSSQPKSSYVEAVTNNNCPFKKVNSVQKVVNEDLKKFSATNMNSLDTVSKYERAHASKNLIAATLYLLKYFEKKKLRSVLGVILLVLKDVRIYFSSLSLTDKKEIIKATLGPCVLGYSHIPFSIVAKTESFLSALEKELLFFSYSASSKHKIHYKELYNSYFEINKHIFKPRQTDSEILSYFNEFKEIFIVCKDGGVMSRSLPFLDFPSNFFQDVLLSCGKVLILPDDKFVNTNNGVSKNKSCFVLDKDGRNSDEFIQKRANSQDIWCKDNLYYQQLCTCVTFLLGAFGPQHYTHLLRCVSYVLHGIGKFLSELPKENQQVVFSSISSTRLSVDHCMKLTAAYEFSAINVSKFSLQLLYIASYLVLYGKTHYRKLLVDLYNSVPELAIDNFSLFDDARWIRSFTNSLSPYFDYNSNGTLSLPPSSDLLSLPSKAEKQKIHNDKPLANQWHDDRFDVKDENTEMSEQSANTGDCKSERKSLNIEASNRMILHALGTSSVSKDVKMSVQKSDLTDKEDFIDCRNTDSCDTFTIKELIHLGEEAQKSISTTKFQNEECPNVVGMPLVCNKEKHSKHNSEKSSLSLKNNYVKSLVDLNENDLCANNLVNSENIAHVVTNNESLIKDPTYKNILSDIKTKDKGLVLDKSNQECFINREISNLDTKEHAVAPKTKITTVNDDFIETDKHSPIMCNLDCNDFTPKETSMKELQSSSSILEEQQEAERRLFLEWLKEKKRSKKAEWQLDSYEWKLLEEDFLSEQKKMFERQLAEVRSSGELLRAKLRNPIEHLIEDKERKPAEMLSEAKGAKLTEGLREVKERNPTVQLLQIEDRKATEELTETKVTKPTEELIYAKETIKNSKTCSKNSIMAQSNRKSLKKVSNSNNNCSLNFTDTYPVTKTERPSKDLLHPKETSTLNPQELSGKAAKVEQSENSLLNAPSISHSTDTKSFNVVDKSTAVTTLKTVEIYSAAKVEQSENSLLNAPSISHSTNTKSFNVVDKTTAVTTVEIYSVTEKLSNAVTFDITNKSTSTQQMKFLEKQLDKKQTNSTSWYDHTLDNKKSDSLLNHNEPALLNILNENPSNIANSSSYIDKVAVTQRSSENLSLVKEAMASDVKGFHNADKVSHVKQNLIMLLNAYESSFYPLSSSKNKQSVIEDSKCVKQSNSSNSLYPFDDLYAIQTADYLSQSETKIHADTSTHISSVNLHSTKQTPSTSLSYDSSCVPNTKTCSLNSTNQDLSTQSNNPYNIPLDKEALLKDLQQLSSDTVGSSANETLLPNIKALPKQLQNQFPFLKVSKEKSPRNAETVNHNTTNSIVHAEIPTCNPMAETFCSKYAAKNTICRDLVTVNIAPNHSSPQVTSEKPLQPASLEDENILNCHDKDSIEKPLVKEINENQDTQIKHASNFVIPDDETGTYIKPIRDANLLKTNVDSSSKPAECQTPIKQAINFDICVTENANQVNPFRSLNNLKTNSKDTSSKPTECQTLINRSNKDYFPDCVKDGSIQLSSSMNVLKIENNVTLSKPTECQVPIKQAINFDVALGTKISDENKTISCVTESALHILNNNSITEPNKNKSLKKPVVIDGRNTPNQNICIPKPTSSAKTANGAIKDSLTELKKLTSSQSVSKQAVHKEFEIKPLDIKKALIESGKAMKSHVMPPDSENRLNIANYISVSNPKESTEKQLSSRQRTHSPGHIFTRIWNTKSSMGKASSSATTDNVAITDSLTELEKLTNDKLLSKHAVHDSITSKNVLLNKTPNIAFVNPRQSLTKSSATNIGNNKTSDDVSKVCSSITKYFDGKTLPDGVISEKITVYDPDTKDSASESNKFKKKPLLASSLISNSFNVPGYIINENVAEPKKSRKAIAEKQLLANQNISSNLKESSPINTESACEPKKLPIDKPLTNLAVLHNPKVATADCEESVETVESRPFFPKKSSLSNARVSNRGIVCISPAIKKSDKMKLLSNQVSAAEPEKLIKNSENSQTSAYDVKASSSHNRNNYFTEVKGLIEKPLLVKHNVFANLNIPSNVNVLCPGNKDFVGDPNAEVKELLPEKQACSFNSNDNRATTFCSDSHILRSPKPNYFWLKPSPSAVSAIEKCPTSKTLPLEENNLTSEKQSDKLTITTKILTNSTVVKVPSESSILNRPVQLTSIKNDELTNLTDRLSYLRDDSNKTEVDNTQTSSNTKTSNCFTKLKNLKIRKSLPSPSEKSPDAEQEASSKACSFNIITTVSSTAKEQYEILVPKKVDVHEKIYSRVQKGVEFLLKHFRCKLDFNVFCVVLHALCESKYAFLLLPEDKQMKLVEKIIATYDDTKRVSVASHSSKSSFQLRKEHEDLLVLSYILSQKQKTHWSDIVRQLKPHQKALPSIYFKASSKFFAVDQNGFVKLKDFPFKKNKVNLFSEVDNFMLQNARTPDCFVFPQNTSKNTRPFNISCAPSAIQSNHPAQSQTWANQRVTNYRDKSTTSYVSKGKQPTNVSSLNNAIKESTSQLERLSKSDLSSENQPIQKTLCLVSKDSFDQPIKLTESFAFEEIQPSTANILNIESNNAMNQPTKPAETPLLVNQTITNDELLKKPINCNASAENKTTTTLTSMSIISKDNPAKLKSDLSGVTHEDQPSTVNSPNIVENMSASLAENPTESLSMDEQQKNNKSGLCCNVSNGNPFNANVTALNAEVASIQLSKSPLLSTHAAHSNNKFETLCSETVCVKPDKNKELMENVCKENLLNKIQPPCYAEHQSLIEKLIELMLLNDNVNVKVSNSKCLSKSLKPIQAVVTNSSNSLTSASDVLDGTTFNTDKILSDGSIVSEKSYKSAELTVNAYLNRKVSATLLPNYSYLNMFASVGDRNSDLDWISCLSNIMHDAIAHLLKHFSVTLNFPFLSVILHALAGRDGERCSLFYVLPHEQQEEVVKASLENVCVNQKLEIYISKKKRIPRTCKLSDEEKHLLSITYIVCQAEGKLHHLEVFKKYEKLGHVVPLTDSERLEYFEMKFDSFDTFDLSGPRLKGFPIIELDLKSLAEGDILSDNIKLLHVSFTQPNYHLKCGSKCVLSQSPLINKINVSARKFYDRITESLILLSKNFNAITKGAMITTLLLVLNDLCTCLGDTSDFYINTLKELNSCLNTVNDDLQLLMCKPIMEFTNIEKDEKDLLVIICILIQSGSTLYKKLHKKYVIRGGNTEWKDPEDFFLYLEKKKEYFTINDKGEVDCTFLSIPPSSNLLLKDFFTGIKLKTTFQAALLSRTRKSAEAPSNLPGKKFRVPKNCIKQNILYSIDDVCNEILAVKKKCSVELLHAMTPKPLSKKNSTTKSKKSQLREALMADTSKCKVKGKAIKVSTCAKTSNVFLPRTFELNTDGSSNKHKVEQKDLKDSIKTKPNKIASYPASQPNVDEKSLNLLPQINFIPQCEATSEDIRVFTAGKSSEKGIRNDEEKLIPFKAFQEKSSKCNFPITSTKVNLSSEACAECKDLTPEIYADSTNRKKVPLCDCPKELFKDLKATGFFISVLSLYKTGLPVSTFEETLLSAPAEIQHYISCAYNDDVHSFLKSHGTFYCSPISGFAKKESTQVCNNKFLLGMYTSFDDFLSERNLNLMEKMNWSEMQPF</sequence>
<feature type="compositionally biased region" description="Polar residues" evidence="1">
    <location>
        <begin position="2302"/>
        <end position="2313"/>
    </location>
</feature>
<feature type="compositionally biased region" description="Low complexity" evidence="1">
    <location>
        <begin position="478"/>
        <end position="497"/>
    </location>
</feature>
<dbReference type="Proteomes" id="UP000827092">
    <property type="component" value="Unassembled WGS sequence"/>
</dbReference>